<evidence type="ECO:0000256" key="2">
    <source>
        <dbReference type="SAM" id="SignalP"/>
    </source>
</evidence>
<dbReference type="EMBL" id="MK746135">
    <property type="protein sequence ID" value="QEG98436.1"/>
    <property type="molecule type" value="Genomic_DNA"/>
</dbReference>
<feature type="transmembrane region" description="Helical" evidence="1">
    <location>
        <begin position="124"/>
        <end position="146"/>
    </location>
</feature>
<name>A0A5B9T363_9HEMI</name>
<feature type="transmembrane region" description="Helical" evidence="1">
    <location>
        <begin position="83"/>
        <end position="104"/>
    </location>
</feature>
<accession>A0A5B9T363</accession>
<evidence type="ECO:0000256" key="1">
    <source>
        <dbReference type="SAM" id="Phobius"/>
    </source>
</evidence>
<feature type="transmembrane region" description="Helical" evidence="1">
    <location>
        <begin position="49"/>
        <end position="71"/>
    </location>
</feature>
<keyword evidence="1" id="KW-0472">Membrane</keyword>
<dbReference type="AlphaFoldDB" id="A0A5B9T363"/>
<geneLocation type="mitochondrion" evidence="3"/>
<evidence type="ECO:0000313" key="3">
    <source>
        <dbReference type="EMBL" id="QEG98436.1"/>
    </source>
</evidence>
<keyword evidence="1" id="KW-1133">Transmembrane helix</keyword>
<keyword evidence="2" id="KW-0732">Signal</keyword>
<keyword evidence="1" id="KW-0812">Transmembrane</keyword>
<organism evidence="3">
    <name type="scientific">Hypsauchenia hardwickii</name>
    <dbReference type="NCBI Taxonomy" id="2605027"/>
    <lineage>
        <taxon>Eukaryota</taxon>
        <taxon>Metazoa</taxon>
        <taxon>Ecdysozoa</taxon>
        <taxon>Arthropoda</taxon>
        <taxon>Hexapoda</taxon>
        <taxon>Insecta</taxon>
        <taxon>Pterygota</taxon>
        <taxon>Neoptera</taxon>
        <taxon>Paraneoptera</taxon>
        <taxon>Hemiptera</taxon>
        <taxon>Auchenorrhyncha</taxon>
        <taxon>Membracoidea</taxon>
        <taxon>Membracidae</taxon>
        <taxon>Hypsauchenia</taxon>
    </lineage>
</organism>
<sequence>MKFLMMKLMLLNSMMAVTMKNPMSLSIILLTQTMMMILMMNTIFNSSWIPMITFLIMIGGLLIIFMYISSINSNEKFKLNFKMTLMLIFFMIGAEEMLNSYQIMEEQMIENNLSMSMSKLYNKTMMVTMMLIMYLIITMITVNKIIKMFYGPLRSTT</sequence>
<feature type="signal peptide" evidence="2">
    <location>
        <begin position="1"/>
        <end position="16"/>
    </location>
</feature>
<gene>
    <name evidence="3" type="primary">nad6</name>
</gene>
<proteinExistence type="predicted"/>
<feature type="chain" id="PRO_5023138220" evidence="2">
    <location>
        <begin position="17"/>
        <end position="157"/>
    </location>
</feature>
<keyword evidence="3" id="KW-0496">Mitochondrion</keyword>
<protein>
    <submittedName>
        <fullName evidence="3">NADH dehydrogenase subunit 6</fullName>
    </submittedName>
</protein>
<reference evidence="3" key="1">
    <citation type="journal article" date="2019" name="Int. J. Biol. Macromol.">
        <title>Structural features and phylogenetic implications of four new mitogenomes of Centrotinae (Hemiptera: Membracidae).</title>
        <authorList>
            <person name="Hu K."/>
            <person name="Yuan F."/>
            <person name="Dietrich C.H."/>
            <person name="Yuan X.Q."/>
        </authorList>
    </citation>
    <scope>NUCLEOTIDE SEQUENCE</scope>
</reference>